<dbReference type="AlphaFoldDB" id="A0A061QXD8"/>
<dbReference type="EMBL" id="GBEZ01021398">
    <property type="protein sequence ID" value="JAC65347.1"/>
    <property type="molecule type" value="Transcribed_RNA"/>
</dbReference>
<accession>A0A061QXD8</accession>
<sequence>MHPDTQMQKAAFDSAPVMLKDPFSLISRAGRFPLMARQCYSLAPDRVPPRLDLHLHAPLCGWGAARIAGLHPDPAEGFPPEVEADPRWVAAPRALQAGRRCIVRAARGAEGPRKGHRSRAGREAVAGVELGAPRDGPDEGAAVKPDSAERRRGRVERDHRRGELHLNPTGVEQRLGRRHVVLDRQGEGDLGRGTGRRLVRAERVGPRERQADAGRGCPVPGRQVAAEGREQRQGDLARTCFLRGDCAAVAREDLEGSVGERYPQPDRVGAPLVRVDRDGSKQPGLRRPVHSAGGVVSLRRAFLGDDPSSHVLGDAHAHVLLLAARLRRAPPPGRLLWRARRL</sequence>
<gene>
    <name evidence="2" type="ORF">TSPGSL018_16238</name>
</gene>
<organism evidence="2">
    <name type="scientific">Tetraselmis sp. GSL018</name>
    <dbReference type="NCBI Taxonomy" id="582737"/>
    <lineage>
        <taxon>Eukaryota</taxon>
        <taxon>Viridiplantae</taxon>
        <taxon>Chlorophyta</taxon>
        <taxon>core chlorophytes</taxon>
        <taxon>Chlorodendrophyceae</taxon>
        <taxon>Chlorodendrales</taxon>
        <taxon>Chlorodendraceae</taxon>
        <taxon>Tetraselmis</taxon>
    </lineage>
</organism>
<protein>
    <submittedName>
        <fullName evidence="2">Uncharacterized protein</fullName>
    </submittedName>
</protein>
<feature type="region of interest" description="Disordered" evidence="1">
    <location>
        <begin position="203"/>
        <end position="230"/>
    </location>
</feature>
<feature type="compositionally biased region" description="Basic and acidic residues" evidence="1">
    <location>
        <begin position="203"/>
        <end position="212"/>
    </location>
</feature>
<proteinExistence type="predicted"/>
<evidence type="ECO:0000313" key="2">
    <source>
        <dbReference type="EMBL" id="JAC65347.1"/>
    </source>
</evidence>
<reference evidence="2" key="1">
    <citation type="submission" date="2014-05" db="EMBL/GenBank/DDBJ databases">
        <title>The transcriptome of the halophilic microalga Tetraselmis sp. GSL018 isolated from the Great Salt Lake, Utah.</title>
        <authorList>
            <person name="Jinkerson R.E."/>
            <person name="D'Adamo S."/>
            <person name="Posewitz M.C."/>
        </authorList>
    </citation>
    <scope>NUCLEOTIDE SEQUENCE</scope>
    <source>
        <strain evidence="2">GSL018</strain>
    </source>
</reference>
<name>A0A061QXD8_9CHLO</name>
<evidence type="ECO:0000256" key="1">
    <source>
        <dbReference type="SAM" id="MobiDB-lite"/>
    </source>
</evidence>
<feature type="compositionally biased region" description="Basic and acidic residues" evidence="1">
    <location>
        <begin position="146"/>
        <end position="164"/>
    </location>
</feature>
<feature type="region of interest" description="Disordered" evidence="1">
    <location>
        <begin position="108"/>
        <end position="179"/>
    </location>
</feature>